<dbReference type="CDD" id="cd08651">
    <property type="entry name" value="FMT_core_like_4"/>
    <property type="match status" value="1"/>
</dbReference>
<dbReference type="GO" id="GO:0004479">
    <property type="term" value="F:methionyl-tRNA formyltransferase activity"/>
    <property type="evidence" value="ECO:0007669"/>
    <property type="project" value="UniProtKB-EC"/>
</dbReference>
<dbReference type="EMBL" id="JACIDO010000010">
    <property type="protein sequence ID" value="MBB3937555.1"/>
    <property type="molecule type" value="Genomic_DNA"/>
</dbReference>
<dbReference type="CDD" id="cd08702">
    <property type="entry name" value="Arna_FMT_C"/>
    <property type="match status" value="1"/>
</dbReference>
<dbReference type="InterPro" id="IPR002376">
    <property type="entry name" value="Formyl_transf_N"/>
</dbReference>
<gene>
    <name evidence="3" type="ORF">GGR05_003722</name>
</gene>
<proteinExistence type="predicted"/>
<protein>
    <submittedName>
        <fullName evidence="3">Methionyl-tRNA formyltransferase</fullName>
        <ecNumber evidence="3">2.1.2.9</ecNumber>
    </submittedName>
</protein>
<evidence type="ECO:0000259" key="2">
    <source>
        <dbReference type="Pfam" id="PF02911"/>
    </source>
</evidence>
<accession>A0A7W6BZE4</accession>
<dbReference type="Gene3D" id="3.40.50.12230">
    <property type="match status" value="1"/>
</dbReference>
<organism evidence="3 4">
    <name type="scientific">Aureimonas phyllosphaerae</name>
    <dbReference type="NCBI Taxonomy" id="1166078"/>
    <lineage>
        <taxon>Bacteria</taxon>
        <taxon>Pseudomonadati</taxon>
        <taxon>Pseudomonadota</taxon>
        <taxon>Alphaproteobacteria</taxon>
        <taxon>Hyphomicrobiales</taxon>
        <taxon>Aurantimonadaceae</taxon>
        <taxon>Aureimonas</taxon>
    </lineage>
</organism>
<reference evidence="3 4" key="1">
    <citation type="submission" date="2020-08" db="EMBL/GenBank/DDBJ databases">
        <title>Genomic Encyclopedia of Type Strains, Phase IV (KMG-IV): sequencing the most valuable type-strain genomes for metagenomic binning, comparative biology and taxonomic classification.</title>
        <authorList>
            <person name="Goeker M."/>
        </authorList>
    </citation>
    <scope>NUCLEOTIDE SEQUENCE [LARGE SCALE GENOMIC DNA]</scope>
    <source>
        <strain evidence="3 4">DSM 25024</strain>
    </source>
</reference>
<dbReference type="SUPFAM" id="SSF53328">
    <property type="entry name" value="Formyltransferase"/>
    <property type="match status" value="1"/>
</dbReference>
<sequence>MSSIRTVFVGAVEGSLVALEALIAAGRAPVLVVTLPPESAHRHSDYVDLARPARKTGAAVHFTTNINAPETVEAIRAAAPDLTMVIGWSQICREPFRSVARLGTLGYHPSPLPRFRGRAVIPWTILAEETTSGSSVFWLDEGVDSGPIIVQRLFPVAHDETARSLYDKHKQALAEIAVDALDRIARGEAAGTAQDERLASYCAKRTEADGLIDWREPSEAILRLVRAVGDPYPGAFTFDAGDRIVVGSACALAPHGRHIGLTGQVQGHTERGFSVLCGDGITIEVTTWRGSPDGRRPKVHARLGPCRRPA</sequence>
<keyword evidence="3" id="KW-0808">Transferase</keyword>
<evidence type="ECO:0000313" key="4">
    <source>
        <dbReference type="Proteomes" id="UP000531216"/>
    </source>
</evidence>
<dbReference type="InterPro" id="IPR011034">
    <property type="entry name" value="Formyl_transferase-like_C_sf"/>
</dbReference>
<evidence type="ECO:0000259" key="1">
    <source>
        <dbReference type="Pfam" id="PF00551"/>
    </source>
</evidence>
<dbReference type="Pfam" id="PF00551">
    <property type="entry name" value="Formyl_trans_N"/>
    <property type="match status" value="1"/>
</dbReference>
<dbReference type="AlphaFoldDB" id="A0A7W6BZE4"/>
<feature type="domain" description="Formyl transferase C-terminal" evidence="2">
    <location>
        <begin position="206"/>
        <end position="281"/>
    </location>
</feature>
<dbReference type="GO" id="GO:0005829">
    <property type="term" value="C:cytosol"/>
    <property type="evidence" value="ECO:0007669"/>
    <property type="project" value="TreeGrafter"/>
</dbReference>
<dbReference type="PANTHER" id="PTHR11138">
    <property type="entry name" value="METHIONYL-TRNA FORMYLTRANSFERASE"/>
    <property type="match status" value="1"/>
</dbReference>
<evidence type="ECO:0000313" key="3">
    <source>
        <dbReference type="EMBL" id="MBB3937555.1"/>
    </source>
</evidence>
<comment type="caution">
    <text evidence="3">The sequence shown here is derived from an EMBL/GenBank/DDBJ whole genome shotgun (WGS) entry which is preliminary data.</text>
</comment>
<name>A0A7W6BZE4_9HYPH</name>
<dbReference type="EC" id="2.1.2.9" evidence="3"/>
<dbReference type="Proteomes" id="UP000531216">
    <property type="component" value="Unassembled WGS sequence"/>
</dbReference>
<feature type="domain" description="Formyl transferase N-terminal" evidence="1">
    <location>
        <begin position="51"/>
        <end position="180"/>
    </location>
</feature>
<dbReference type="SUPFAM" id="SSF50486">
    <property type="entry name" value="FMT C-terminal domain-like"/>
    <property type="match status" value="1"/>
</dbReference>
<dbReference type="InterPro" id="IPR005793">
    <property type="entry name" value="Formyl_trans_C"/>
</dbReference>
<dbReference type="Pfam" id="PF02911">
    <property type="entry name" value="Formyl_trans_C"/>
    <property type="match status" value="1"/>
</dbReference>
<dbReference type="InterPro" id="IPR036477">
    <property type="entry name" value="Formyl_transf_N_sf"/>
</dbReference>
<dbReference type="PANTHER" id="PTHR11138:SF5">
    <property type="entry name" value="METHIONYL-TRNA FORMYLTRANSFERASE, MITOCHONDRIAL"/>
    <property type="match status" value="1"/>
</dbReference>
<keyword evidence="4" id="KW-1185">Reference proteome</keyword>